<dbReference type="EMBL" id="MU863939">
    <property type="protein sequence ID" value="KAK4198930.1"/>
    <property type="molecule type" value="Genomic_DNA"/>
</dbReference>
<protein>
    <submittedName>
        <fullName evidence="1">Uncharacterized protein</fullName>
    </submittedName>
</protein>
<keyword evidence="2" id="KW-1185">Reference proteome</keyword>
<name>A0AAN6XE23_9PEZI</name>
<comment type="caution">
    <text evidence="1">The sequence shown here is derived from an EMBL/GenBank/DDBJ whole genome shotgun (WGS) entry which is preliminary data.</text>
</comment>
<reference evidence="1" key="2">
    <citation type="submission" date="2023-05" db="EMBL/GenBank/DDBJ databases">
        <authorList>
            <consortium name="Lawrence Berkeley National Laboratory"/>
            <person name="Steindorff A."/>
            <person name="Hensen N."/>
            <person name="Bonometti L."/>
            <person name="Westerberg I."/>
            <person name="Brannstrom I.O."/>
            <person name="Guillou S."/>
            <person name="Cros-Aarteil S."/>
            <person name="Calhoun S."/>
            <person name="Haridas S."/>
            <person name="Kuo A."/>
            <person name="Mondo S."/>
            <person name="Pangilinan J."/>
            <person name="Riley R."/>
            <person name="Labutti K."/>
            <person name="Andreopoulos B."/>
            <person name="Lipzen A."/>
            <person name="Chen C."/>
            <person name="Yanf M."/>
            <person name="Daum C."/>
            <person name="Ng V."/>
            <person name="Clum A."/>
            <person name="Ohm R."/>
            <person name="Martin F."/>
            <person name="Silar P."/>
            <person name="Natvig D."/>
            <person name="Lalanne C."/>
            <person name="Gautier V."/>
            <person name="Ament-Velasquez S.L."/>
            <person name="Kruys A."/>
            <person name="Hutchinson M.I."/>
            <person name="Powell A.J."/>
            <person name="Barry K."/>
            <person name="Miller A.N."/>
            <person name="Grigoriev I.V."/>
            <person name="Debuchy R."/>
            <person name="Gladieux P."/>
            <person name="Thoren M.H."/>
            <person name="Johannesson H."/>
        </authorList>
    </citation>
    <scope>NUCLEOTIDE SEQUENCE</scope>
    <source>
        <strain evidence="1">CBS 315.58</strain>
    </source>
</reference>
<dbReference type="AlphaFoldDB" id="A0AAN6XE23"/>
<evidence type="ECO:0000313" key="1">
    <source>
        <dbReference type="EMBL" id="KAK4198930.1"/>
    </source>
</evidence>
<reference evidence="1" key="1">
    <citation type="journal article" date="2023" name="Mol. Phylogenet. Evol.">
        <title>Genome-scale phylogeny and comparative genomics of the fungal order Sordariales.</title>
        <authorList>
            <person name="Hensen N."/>
            <person name="Bonometti L."/>
            <person name="Westerberg I."/>
            <person name="Brannstrom I.O."/>
            <person name="Guillou S."/>
            <person name="Cros-Aarteil S."/>
            <person name="Calhoun S."/>
            <person name="Haridas S."/>
            <person name="Kuo A."/>
            <person name="Mondo S."/>
            <person name="Pangilinan J."/>
            <person name="Riley R."/>
            <person name="LaButti K."/>
            <person name="Andreopoulos B."/>
            <person name="Lipzen A."/>
            <person name="Chen C."/>
            <person name="Yan M."/>
            <person name="Daum C."/>
            <person name="Ng V."/>
            <person name="Clum A."/>
            <person name="Steindorff A."/>
            <person name="Ohm R.A."/>
            <person name="Martin F."/>
            <person name="Silar P."/>
            <person name="Natvig D.O."/>
            <person name="Lalanne C."/>
            <person name="Gautier V."/>
            <person name="Ament-Velasquez S.L."/>
            <person name="Kruys A."/>
            <person name="Hutchinson M.I."/>
            <person name="Powell A.J."/>
            <person name="Barry K."/>
            <person name="Miller A.N."/>
            <person name="Grigoriev I.V."/>
            <person name="Debuchy R."/>
            <person name="Gladieux P."/>
            <person name="Hiltunen Thoren M."/>
            <person name="Johannesson H."/>
        </authorList>
    </citation>
    <scope>NUCLEOTIDE SEQUENCE</scope>
    <source>
        <strain evidence="1">CBS 315.58</strain>
    </source>
</reference>
<accession>A0AAN6XE23</accession>
<organism evidence="1 2">
    <name type="scientific">Triangularia verruculosa</name>
    <dbReference type="NCBI Taxonomy" id="2587418"/>
    <lineage>
        <taxon>Eukaryota</taxon>
        <taxon>Fungi</taxon>
        <taxon>Dikarya</taxon>
        <taxon>Ascomycota</taxon>
        <taxon>Pezizomycotina</taxon>
        <taxon>Sordariomycetes</taxon>
        <taxon>Sordariomycetidae</taxon>
        <taxon>Sordariales</taxon>
        <taxon>Podosporaceae</taxon>
        <taxon>Triangularia</taxon>
    </lineage>
</organism>
<dbReference type="Proteomes" id="UP001303160">
    <property type="component" value="Unassembled WGS sequence"/>
</dbReference>
<evidence type="ECO:0000313" key="2">
    <source>
        <dbReference type="Proteomes" id="UP001303160"/>
    </source>
</evidence>
<gene>
    <name evidence="1" type="ORF">QBC40DRAFT_204057</name>
</gene>
<sequence>MCQIHRSQTGCHQPAHPLFSLSVPILIPCQLNCGFPTAPDFLETVRSNIFSLECPYCISNSALPTEYTQCEVDEDFIEELRDETIDLIQEAEYINNTEGIEPTELSLEYEELDLTGIRNGAQSDDEEEYLLTPTQSAALPETAQSRGILIVEGEIEPEDMALTPTDTIVFRF</sequence>
<proteinExistence type="predicted"/>